<dbReference type="GO" id="GO:0003700">
    <property type="term" value="F:DNA-binding transcription factor activity"/>
    <property type="evidence" value="ECO:0007669"/>
    <property type="project" value="TreeGrafter"/>
</dbReference>
<dbReference type="Pfam" id="PF02946">
    <property type="entry name" value="GTF2I"/>
    <property type="match status" value="5"/>
</dbReference>
<keyword evidence="9" id="KW-1185">Reference proteome</keyword>
<reference evidence="8 9" key="1">
    <citation type="journal article" date="2018" name="Mol. Genet. Genomics">
        <title>The red deer Cervus elaphus genome CerEla1.0: sequencing, annotating, genes, and chromosomes.</title>
        <authorList>
            <person name="Bana N.A."/>
            <person name="Nyiri A."/>
            <person name="Nagy J."/>
            <person name="Frank K."/>
            <person name="Nagy T."/>
            <person name="Steger V."/>
            <person name="Schiller M."/>
            <person name="Lakatos P."/>
            <person name="Sugar L."/>
            <person name="Horn P."/>
            <person name="Barta E."/>
            <person name="Orosz L."/>
        </authorList>
    </citation>
    <scope>NUCLEOTIDE SEQUENCE [LARGE SCALE GENOMIC DNA]</scope>
    <source>
        <strain evidence="8">Hungarian</strain>
    </source>
</reference>
<keyword evidence="6" id="KW-0539">Nucleus</keyword>
<comment type="subcellular location">
    <subcellularLocation>
        <location evidence="1">Nucleus</location>
    </subcellularLocation>
</comment>
<keyword evidence="4" id="KW-0238">DNA-binding</keyword>
<evidence type="ECO:0000256" key="4">
    <source>
        <dbReference type="ARBA" id="ARBA00023125"/>
    </source>
</evidence>
<feature type="compositionally biased region" description="Acidic residues" evidence="7">
    <location>
        <begin position="1"/>
        <end position="11"/>
    </location>
</feature>
<dbReference type="Gene3D" id="3.90.1460.10">
    <property type="entry name" value="GTF2I-like"/>
    <property type="match status" value="5"/>
</dbReference>
<evidence type="ECO:0000256" key="2">
    <source>
        <dbReference type="ARBA" id="ARBA00022737"/>
    </source>
</evidence>
<keyword evidence="2" id="KW-0677">Repeat</keyword>
<dbReference type="PROSITE" id="PS51139">
    <property type="entry name" value="GTF2I"/>
    <property type="match status" value="5"/>
</dbReference>
<dbReference type="PANTHER" id="PTHR46304">
    <property type="entry name" value="GENERAL TRANSCRIPTION FACTOR II-I REPEAT DOMAIN-CONTAINING PROTEIN 1"/>
    <property type="match status" value="1"/>
</dbReference>
<dbReference type="Proteomes" id="UP000242450">
    <property type="component" value="Chromosome 10"/>
</dbReference>
<dbReference type="EMBL" id="MKHE01000010">
    <property type="protein sequence ID" value="OWK11122.1"/>
    <property type="molecule type" value="Genomic_DNA"/>
</dbReference>
<evidence type="ECO:0000256" key="5">
    <source>
        <dbReference type="ARBA" id="ARBA00023163"/>
    </source>
</evidence>
<comment type="caution">
    <text evidence="8">The sequence shown here is derived from an EMBL/GenBank/DDBJ whole genome shotgun (WGS) entry which is preliminary data.</text>
</comment>
<dbReference type="InterPro" id="IPR004212">
    <property type="entry name" value="GTF2I"/>
</dbReference>
<evidence type="ECO:0000256" key="3">
    <source>
        <dbReference type="ARBA" id="ARBA00023015"/>
    </source>
</evidence>
<name>A0A212CYS2_CEREH</name>
<evidence type="ECO:0000313" key="8">
    <source>
        <dbReference type="EMBL" id="OWK11122.1"/>
    </source>
</evidence>
<dbReference type="SUPFAM" id="SSF117773">
    <property type="entry name" value="GTF2I-like repeat"/>
    <property type="match status" value="5"/>
</dbReference>
<dbReference type="AlphaFoldDB" id="A0A212CYS2"/>
<organism evidence="8 9">
    <name type="scientific">Cervus elaphus hippelaphus</name>
    <name type="common">European red deer</name>
    <dbReference type="NCBI Taxonomy" id="46360"/>
    <lineage>
        <taxon>Eukaryota</taxon>
        <taxon>Metazoa</taxon>
        <taxon>Chordata</taxon>
        <taxon>Craniata</taxon>
        <taxon>Vertebrata</taxon>
        <taxon>Euteleostomi</taxon>
        <taxon>Mammalia</taxon>
        <taxon>Eutheria</taxon>
        <taxon>Laurasiatheria</taxon>
        <taxon>Artiodactyla</taxon>
        <taxon>Ruminantia</taxon>
        <taxon>Pecora</taxon>
        <taxon>Cervidae</taxon>
        <taxon>Cervinae</taxon>
        <taxon>Cervus</taxon>
    </lineage>
</organism>
<dbReference type="GO" id="GO:0005634">
    <property type="term" value="C:nucleus"/>
    <property type="evidence" value="ECO:0007669"/>
    <property type="project" value="UniProtKB-SubCell"/>
</dbReference>
<feature type="non-terminal residue" evidence="8">
    <location>
        <position position="514"/>
    </location>
</feature>
<gene>
    <name evidence="8" type="ORF">Celaphus_00007171</name>
</gene>
<proteinExistence type="predicted"/>
<protein>
    <submittedName>
        <fullName evidence="8">GTF2I</fullName>
    </submittedName>
</protein>
<feature type="compositionally biased region" description="Polar residues" evidence="7">
    <location>
        <begin position="308"/>
        <end position="329"/>
    </location>
</feature>
<evidence type="ECO:0000256" key="7">
    <source>
        <dbReference type="SAM" id="MobiDB-lite"/>
    </source>
</evidence>
<dbReference type="InterPro" id="IPR036647">
    <property type="entry name" value="GTF2I-like_rpt_sf"/>
</dbReference>
<feature type="region of interest" description="Disordered" evidence="7">
    <location>
        <begin position="305"/>
        <end position="332"/>
    </location>
</feature>
<dbReference type="PANTHER" id="PTHR46304:SF2">
    <property type="entry name" value="GENERAL TRANSCRIPTION FACTOR II-I"/>
    <property type="match status" value="1"/>
</dbReference>
<sequence length="514" mass="58117">DDGFLFQDDDYPPPAKRPKSSEPPQPPVTEPANAGKRKVREFNFAQAIKAKGPVTIPYPLFQSHVEDLYVEGLPEGIPFRRPSTYGIPRLERILLAKERIRFVIKKHELLNSTREDLQLDKPASGAEALGSTEAKAVPYQKFEAHPNDLYVEGLPENIPFRSPSWYGIPRLEKIIQVGNRIKFVIKRPELLTHSTTEVTQPRTNTPVKEDWNVRITKLRKQVEEIFNLKFAQALGLTEAVKVPYPVFESNPEFLYVEGLPEGIPFRSPTWFGIPRLERIVRGTLQSPKRPRSPGSNSKVPEIEVTVEGPNSNNPQTSAVRTPTQTNGSNVPFKPRGREFSFEAWNAKITDLKQKVENLFNEKCGEALGLKQAVKVPFALFESFPEDFYVEGLPEGVPFRRPSTFGIPRLEKILRNKAKIKFIIKKWTLCFYAICLTIGEAIGMGFPVKVPYRKITINPGCVVVDGMPPGVSFKAPSYLEISSMRRILDSAEFIKFTVIRYVSDLLGHKNEPADH</sequence>
<feature type="region of interest" description="Disordered" evidence="7">
    <location>
        <begin position="1"/>
        <end position="36"/>
    </location>
</feature>
<feature type="non-terminal residue" evidence="8">
    <location>
        <position position="1"/>
    </location>
</feature>
<dbReference type="FunFam" id="3.90.1460.10:FF:000004">
    <property type="entry name" value="general transcription factor II-I isoform X1"/>
    <property type="match status" value="1"/>
</dbReference>
<dbReference type="OrthoDB" id="10072451at2759"/>
<dbReference type="GO" id="GO:0003677">
    <property type="term" value="F:DNA binding"/>
    <property type="evidence" value="ECO:0007669"/>
    <property type="project" value="UniProtKB-KW"/>
</dbReference>
<keyword evidence="3" id="KW-0805">Transcription regulation</keyword>
<accession>A0A212CYS2</accession>
<keyword evidence="5" id="KW-0804">Transcription</keyword>
<evidence type="ECO:0000313" key="9">
    <source>
        <dbReference type="Proteomes" id="UP000242450"/>
    </source>
</evidence>
<evidence type="ECO:0000256" key="6">
    <source>
        <dbReference type="ARBA" id="ARBA00023242"/>
    </source>
</evidence>
<evidence type="ECO:0000256" key="1">
    <source>
        <dbReference type="ARBA" id="ARBA00004123"/>
    </source>
</evidence>